<dbReference type="AlphaFoldDB" id="A0A939MLE4"/>
<protein>
    <recommendedName>
        <fullName evidence="3">FAD:protein FMN transferase</fullName>
        <ecNumber evidence="2">2.7.1.180</ecNumber>
    </recommendedName>
    <alternativeName>
        <fullName evidence="9">Flavin transferase</fullName>
    </alternativeName>
</protein>
<keyword evidence="5 11" id="KW-0808">Transferase</keyword>
<dbReference type="EMBL" id="JAGDYM010000010">
    <property type="protein sequence ID" value="MBO1902070.1"/>
    <property type="molecule type" value="Genomic_DNA"/>
</dbReference>
<dbReference type="InterPro" id="IPR024932">
    <property type="entry name" value="ApbE"/>
</dbReference>
<accession>A0A939MLE4</accession>
<dbReference type="Proteomes" id="UP000664382">
    <property type="component" value="Unassembled WGS sequence"/>
</dbReference>
<evidence type="ECO:0000256" key="4">
    <source>
        <dbReference type="ARBA" id="ARBA00022630"/>
    </source>
</evidence>
<evidence type="ECO:0000256" key="9">
    <source>
        <dbReference type="ARBA" id="ARBA00031306"/>
    </source>
</evidence>
<dbReference type="EC" id="2.7.1.180" evidence="2"/>
<comment type="catalytic activity">
    <reaction evidence="10">
        <text>L-threonyl-[protein] + FAD = FMN-L-threonyl-[protein] + AMP + H(+)</text>
        <dbReference type="Rhea" id="RHEA:36847"/>
        <dbReference type="Rhea" id="RHEA-COMP:11060"/>
        <dbReference type="Rhea" id="RHEA-COMP:11061"/>
        <dbReference type="ChEBI" id="CHEBI:15378"/>
        <dbReference type="ChEBI" id="CHEBI:30013"/>
        <dbReference type="ChEBI" id="CHEBI:57692"/>
        <dbReference type="ChEBI" id="CHEBI:74257"/>
        <dbReference type="ChEBI" id="CHEBI:456215"/>
        <dbReference type="EC" id="2.7.1.180"/>
    </reaction>
</comment>
<evidence type="ECO:0000256" key="6">
    <source>
        <dbReference type="ARBA" id="ARBA00022723"/>
    </source>
</evidence>
<evidence type="ECO:0000256" key="10">
    <source>
        <dbReference type="ARBA" id="ARBA00048540"/>
    </source>
</evidence>
<evidence type="ECO:0000313" key="11">
    <source>
        <dbReference type="EMBL" id="MBO1902070.1"/>
    </source>
</evidence>
<keyword evidence="8" id="KW-0460">Magnesium</keyword>
<dbReference type="Pfam" id="PF02424">
    <property type="entry name" value="ApbE"/>
    <property type="match status" value="1"/>
</dbReference>
<dbReference type="SUPFAM" id="SSF143631">
    <property type="entry name" value="ApbE-like"/>
    <property type="match status" value="1"/>
</dbReference>
<dbReference type="RefSeq" id="WP_208097839.1">
    <property type="nucleotide sequence ID" value="NZ_JAGDYM010000010.1"/>
</dbReference>
<organism evidence="11 12">
    <name type="scientific">Leucobacter weissii</name>
    <dbReference type="NCBI Taxonomy" id="1983706"/>
    <lineage>
        <taxon>Bacteria</taxon>
        <taxon>Bacillati</taxon>
        <taxon>Actinomycetota</taxon>
        <taxon>Actinomycetes</taxon>
        <taxon>Micrococcales</taxon>
        <taxon>Microbacteriaceae</taxon>
        <taxon>Leucobacter</taxon>
    </lineage>
</organism>
<name>A0A939MLE4_9MICO</name>
<evidence type="ECO:0000256" key="2">
    <source>
        <dbReference type="ARBA" id="ARBA00011955"/>
    </source>
</evidence>
<dbReference type="Gene3D" id="3.10.520.10">
    <property type="entry name" value="ApbE-like domains"/>
    <property type="match status" value="1"/>
</dbReference>
<evidence type="ECO:0000256" key="1">
    <source>
        <dbReference type="ARBA" id="ARBA00001946"/>
    </source>
</evidence>
<evidence type="ECO:0000256" key="8">
    <source>
        <dbReference type="ARBA" id="ARBA00022842"/>
    </source>
</evidence>
<proteinExistence type="predicted"/>
<evidence type="ECO:0000256" key="7">
    <source>
        <dbReference type="ARBA" id="ARBA00022827"/>
    </source>
</evidence>
<dbReference type="GO" id="GO:0016740">
    <property type="term" value="F:transferase activity"/>
    <property type="evidence" value="ECO:0007669"/>
    <property type="project" value="UniProtKB-KW"/>
</dbReference>
<keyword evidence="6" id="KW-0479">Metal-binding</keyword>
<dbReference type="PANTHER" id="PTHR30040">
    <property type="entry name" value="THIAMINE BIOSYNTHESIS LIPOPROTEIN APBE"/>
    <property type="match status" value="1"/>
</dbReference>
<reference evidence="11" key="1">
    <citation type="submission" date="2021-03" db="EMBL/GenBank/DDBJ databases">
        <title>Leucobacter chromiisoli sp. nov., isolated from chromium-containing soil of chemical plant.</title>
        <authorList>
            <person name="Xu Z."/>
        </authorList>
    </citation>
    <scope>NUCLEOTIDE SEQUENCE</scope>
    <source>
        <strain evidence="11">S27</strain>
    </source>
</reference>
<gene>
    <name evidence="11" type="ORF">J4H92_08940</name>
</gene>
<keyword evidence="7" id="KW-0274">FAD</keyword>
<dbReference type="PANTHER" id="PTHR30040:SF2">
    <property type="entry name" value="FAD:PROTEIN FMN TRANSFERASE"/>
    <property type="match status" value="1"/>
</dbReference>
<keyword evidence="4" id="KW-0285">Flavoprotein</keyword>
<keyword evidence="12" id="KW-1185">Reference proteome</keyword>
<evidence type="ECO:0000256" key="3">
    <source>
        <dbReference type="ARBA" id="ARBA00016337"/>
    </source>
</evidence>
<comment type="cofactor">
    <cofactor evidence="1">
        <name>Mg(2+)</name>
        <dbReference type="ChEBI" id="CHEBI:18420"/>
    </cofactor>
</comment>
<dbReference type="GO" id="GO:0046872">
    <property type="term" value="F:metal ion binding"/>
    <property type="evidence" value="ECO:0007669"/>
    <property type="project" value="UniProtKB-KW"/>
</dbReference>
<comment type="caution">
    <text evidence="11">The sequence shown here is derived from an EMBL/GenBank/DDBJ whole genome shotgun (WGS) entry which is preliminary data.</text>
</comment>
<evidence type="ECO:0000313" key="12">
    <source>
        <dbReference type="Proteomes" id="UP000664382"/>
    </source>
</evidence>
<dbReference type="InterPro" id="IPR003374">
    <property type="entry name" value="ApbE-like_sf"/>
</dbReference>
<evidence type="ECO:0000256" key="5">
    <source>
        <dbReference type="ARBA" id="ARBA00022679"/>
    </source>
</evidence>
<sequence length="289" mass="30158">MPTIAPDIDLSFDAIGVPWRVEAWGPLAPGAGSAVRDRIDRFDRAWSRFRDDSLVAEASREAGRTEFPAEGRRLFALYRALYEATEGAVTPFVGDALAALGYGPAGADGPGAPPPWERVARIDGSAVDTSAPVTIDVGAAGKGLLVDLVGDVLAEAGATASVVDASGDLRIRGSAGQPVRIALEHPYNTRRAIGVVEVSEGAVCASAGNRRTWGDGLHHVLDGRSGRPVRTVVATWALAEEAMLADGAATALFFLSPAELLERFGVHGARMSSDGLVERTSAFPGEVFA</sequence>